<dbReference type="GO" id="GO:0000272">
    <property type="term" value="P:polysaccharide catabolic process"/>
    <property type="evidence" value="ECO:0007669"/>
    <property type="project" value="InterPro"/>
</dbReference>
<gene>
    <name evidence="11" type="ORF">QBZ16_001517</name>
</gene>
<evidence type="ECO:0000256" key="2">
    <source>
        <dbReference type="ARBA" id="ARBA00004613"/>
    </source>
</evidence>
<evidence type="ECO:0000256" key="7">
    <source>
        <dbReference type="ARBA" id="ARBA00022801"/>
    </source>
</evidence>
<dbReference type="Pfam" id="PF26410">
    <property type="entry name" value="GH5_mannosidase"/>
    <property type="match status" value="1"/>
</dbReference>
<evidence type="ECO:0000313" key="11">
    <source>
        <dbReference type="EMBL" id="KAK2075776.1"/>
    </source>
</evidence>
<keyword evidence="12" id="KW-1185">Reference proteome</keyword>
<dbReference type="AlphaFoldDB" id="A0AAD9IE56"/>
<comment type="subcellular location">
    <subcellularLocation>
        <location evidence="2">Secreted</location>
    </subcellularLocation>
</comment>
<evidence type="ECO:0000313" key="12">
    <source>
        <dbReference type="Proteomes" id="UP001255856"/>
    </source>
</evidence>
<keyword evidence="5" id="KW-0964">Secreted</keyword>
<dbReference type="EMBL" id="JASFZW010000013">
    <property type="protein sequence ID" value="KAK2075776.1"/>
    <property type="molecule type" value="Genomic_DNA"/>
</dbReference>
<comment type="catalytic activity">
    <reaction evidence="1">
        <text>Random hydrolysis of (1-&gt;4)-beta-D-mannosidic linkages in mannans, galactomannans and glucomannans.</text>
        <dbReference type="EC" id="3.2.1.78"/>
    </reaction>
</comment>
<feature type="domain" description="Glycoside hydrolase family 5" evidence="10">
    <location>
        <begin position="29"/>
        <end position="332"/>
    </location>
</feature>
<dbReference type="SUPFAM" id="SSF51445">
    <property type="entry name" value="(Trans)glycosidases"/>
    <property type="match status" value="1"/>
</dbReference>
<name>A0AAD9IE56_PROWI</name>
<keyword evidence="8" id="KW-0326">Glycosidase</keyword>
<evidence type="ECO:0000256" key="6">
    <source>
        <dbReference type="ARBA" id="ARBA00022729"/>
    </source>
</evidence>
<dbReference type="InterPro" id="IPR045053">
    <property type="entry name" value="MAN-like"/>
</dbReference>
<dbReference type="PANTHER" id="PTHR31451">
    <property type="match status" value="1"/>
</dbReference>
<protein>
    <recommendedName>
        <fullName evidence="4">mannan endo-1,4-beta-mannosidase</fullName>
        <ecNumber evidence="4">3.2.1.78</ecNumber>
    </recommendedName>
</protein>
<dbReference type="PANTHER" id="PTHR31451:SF39">
    <property type="entry name" value="MANNAN ENDO-1,4-BETA-MANNOSIDASE 1"/>
    <property type="match status" value="1"/>
</dbReference>
<organism evidence="11 12">
    <name type="scientific">Prototheca wickerhamii</name>
    <dbReference type="NCBI Taxonomy" id="3111"/>
    <lineage>
        <taxon>Eukaryota</taxon>
        <taxon>Viridiplantae</taxon>
        <taxon>Chlorophyta</taxon>
        <taxon>core chlorophytes</taxon>
        <taxon>Trebouxiophyceae</taxon>
        <taxon>Chlorellales</taxon>
        <taxon>Chlorellaceae</taxon>
        <taxon>Prototheca</taxon>
    </lineage>
</organism>
<evidence type="ECO:0000259" key="10">
    <source>
        <dbReference type="Pfam" id="PF26410"/>
    </source>
</evidence>
<dbReference type="EC" id="3.2.1.78" evidence="4"/>
<comment type="caution">
    <text evidence="11">The sequence shown here is derived from an EMBL/GenBank/DDBJ whole genome shotgun (WGS) entry which is preliminary data.</text>
</comment>
<feature type="region of interest" description="Disordered" evidence="9">
    <location>
        <begin position="397"/>
        <end position="417"/>
    </location>
</feature>
<evidence type="ECO:0000256" key="3">
    <source>
        <dbReference type="ARBA" id="ARBA00005641"/>
    </source>
</evidence>
<reference evidence="11" key="1">
    <citation type="submission" date="2021-01" db="EMBL/GenBank/DDBJ databases">
        <authorList>
            <person name="Eckstrom K.M.E."/>
        </authorList>
    </citation>
    <scope>NUCLEOTIDE SEQUENCE</scope>
    <source>
        <strain evidence="11">UVCC 0001</strain>
    </source>
</reference>
<comment type="similarity">
    <text evidence="3">Belongs to the glycosyl hydrolase 5 (cellulase A) family.</text>
</comment>
<evidence type="ECO:0000256" key="8">
    <source>
        <dbReference type="ARBA" id="ARBA00023295"/>
    </source>
</evidence>
<evidence type="ECO:0000256" key="9">
    <source>
        <dbReference type="SAM" id="MobiDB-lite"/>
    </source>
</evidence>
<evidence type="ECO:0000256" key="1">
    <source>
        <dbReference type="ARBA" id="ARBA00001678"/>
    </source>
</evidence>
<dbReference type="Proteomes" id="UP001255856">
    <property type="component" value="Unassembled WGS sequence"/>
</dbReference>
<dbReference type="GO" id="GO:0016985">
    <property type="term" value="F:mannan endo-1,4-beta-mannosidase activity"/>
    <property type="evidence" value="ECO:0007669"/>
    <property type="project" value="UniProtKB-EC"/>
</dbReference>
<keyword evidence="6" id="KW-0732">Signal</keyword>
<dbReference type="Gene3D" id="3.20.20.80">
    <property type="entry name" value="Glycosidases"/>
    <property type="match status" value="1"/>
</dbReference>
<proteinExistence type="inferred from homology"/>
<evidence type="ECO:0000256" key="4">
    <source>
        <dbReference type="ARBA" id="ARBA00012706"/>
    </source>
</evidence>
<dbReference type="InterPro" id="IPR017853">
    <property type="entry name" value="GH"/>
</dbReference>
<sequence length="459" mass="50533">MKRDRVQQLASLLDDYIDLHGGERNASWDFVQAENTQFVVAGRPWYPVGTNAFYAAQVDVMSSADVYAMFKLHALHGIKAIRVFAHSDGYGFADNIPTPEPIQPELGVYNEVALQRLDLVLAAAASSGIRLLLAFTNYEPFYGGIQWYVEQTLGQGQSKNLFYTDAKCKQAYKNYVKMLINRTNSITGVVYKNDPTIFAWDLMNEPHTTDNYELNQGKPAGKIVGDWISEMAAYVKSLDGNHLLTTGEEGYRTSGDTSCCVNNWMNGGVKGVDFDRNVKDPHIDFATVHAYPDNWGVPASDYKWYGPNFIRDRARIAHAAGKPIIMEEYGVRAGYLPTRTELLDYLQDEANAHGYAGSLVWALRHLDSQTGGYVFSYSQDGAAAILDQVDWASGQTSYGVGGGSAPSPQAPPASPSSCDKCTDVAPDSVYTCAQQQSWGKCSNSWMAGYCNKSCGRCTC</sequence>
<accession>A0AAD9IE56</accession>
<dbReference type="InterPro" id="IPR001547">
    <property type="entry name" value="Glyco_hydro_5"/>
</dbReference>
<dbReference type="GO" id="GO:0005576">
    <property type="term" value="C:extracellular region"/>
    <property type="evidence" value="ECO:0007669"/>
    <property type="project" value="UniProtKB-SubCell"/>
</dbReference>
<evidence type="ECO:0000256" key="5">
    <source>
        <dbReference type="ARBA" id="ARBA00022525"/>
    </source>
</evidence>
<keyword evidence="7" id="KW-0378">Hydrolase</keyword>